<evidence type="ECO:0000313" key="2">
    <source>
        <dbReference type="EMBL" id="GHP13790.1"/>
    </source>
</evidence>
<organism evidence="2 3">
    <name type="scientific">Lentilactobacillus fungorum</name>
    <dbReference type="NCBI Taxonomy" id="2201250"/>
    <lineage>
        <taxon>Bacteria</taxon>
        <taxon>Bacillati</taxon>
        <taxon>Bacillota</taxon>
        <taxon>Bacilli</taxon>
        <taxon>Lactobacillales</taxon>
        <taxon>Lactobacillaceae</taxon>
        <taxon>Lentilactobacillus</taxon>
    </lineage>
</organism>
<proteinExistence type="predicted"/>
<gene>
    <name evidence="2" type="ORF">YK48G_12150</name>
</gene>
<comment type="caution">
    <text evidence="2">The sequence shown here is derived from an EMBL/GenBank/DDBJ whole genome shotgun (WGS) entry which is preliminary data.</text>
</comment>
<evidence type="ECO:0000256" key="1">
    <source>
        <dbReference type="SAM" id="Phobius"/>
    </source>
</evidence>
<keyword evidence="1" id="KW-1133">Transmembrane helix</keyword>
<name>A0ABQ3VY14_9LACO</name>
<keyword evidence="1" id="KW-0472">Membrane</keyword>
<dbReference type="Proteomes" id="UP000604765">
    <property type="component" value="Unassembled WGS sequence"/>
</dbReference>
<reference evidence="2 3" key="1">
    <citation type="journal article" date="2021" name="Int. J. Syst. Evol. Microbiol.">
        <title>Lentilactobacillus fungorum sp. nov., isolated from spent mushroom substrates.</title>
        <authorList>
            <person name="Tohno M."/>
            <person name="Tanizawa Y."/>
            <person name="Kojima Y."/>
            <person name="Sakamoto M."/>
            <person name="Ohkuma M."/>
            <person name="Kobayashi H."/>
        </authorList>
    </citation>
    <scope>NUCLEOTIDE SEQUENCE [LARGE SCALE GENOMIC DNA]</scope>
    <source>
        <strain evidence="2 3">YK48G</strain>
    </source>
</reference>
<protein>
    <submittedName>
        <fullName evidence="2">Uncharacterized protein</fullName>
    </submittedName>
</protein>
<keyword evidence="3" id="KW-1185">Reference proteome</keyword>
<evidence type="ECO:0000313" key="3">
    <source>
        <dbReference type="Proteomes" id="UP000604765"/>
    </source>
</evidence>
<dbReference type="EMBL" id="BNJR01000012">
    <property type="protein sequence ID" value="GHP13790.1"/>
    <property type="molecule type" value="Genomic_DNA"/>
</dbReference>
<feature type="transmembrane region" description="Helical" evidence="1">
    <location>
        <begin position="6"/>
        <end position="25"/>
    </location>
</feature>
<feature type="transmembrane region" description="Helical" evidence="1">
    <location>
        <begin position="37"/>
        <end position="58"/>
    </location>
</feature>
<keyword evidence="1" id="KW-0812">Transmembrane</keyword>
<sequence>MTTILIPILFLLLIISIVVAFADLMRKGHVRKRRIGSIICFIVLLGNSLYEAVFVYPLH</sequence>
<accession>A0ABQ3VY14</accession>